<dbReference type="InterPro" id="IPR011993">
    <property type="entry name" value="PH-like_dom_sf"/>
</dbReference>
<organism evidence="6 7">
    <name type="scientific">Mycoemilia scoparia</name>
    <dbReference type="NCBI Taxonomy" id="417184"/>
    <lineage>
        <taxon>Eukaryota</taxon>
        <taxon>Fungi</taxon>
        <taxon>Fungi incertae sedis</taxon>
        <taxon>Zoopagomycota</taxon>
        <taxon>Kickxellomycotina</taxon>
        <taxon>Kickxellomycetes</taxon>
        <taxon>Kickxellales</taxon>
        <taxon>Kickxellaceae</taxon>
        <taxon>Mycoemilia</taxon>
    </lineage>
</organism>
<dbReference type="SUPFAM" id="SSF48371">
    <property type="entry name" value="ARM repeat"/>
    <property type="match status" value="1"/>
</dbReference>
<evidence type="ECO:0000259" key="5">
    <source>
        <dbReference type="PROSITE" id="PS50191"/>
    </source>
</evidence>
<feature type="compositionally biased region" description="Polar residues" evidence="3">
    <location>
        <begin position="584"/>
        <end position="596"/>
    </location>
</feature>
<name>A0A9W8DQQ0_9FUNG</name>
<dbReference type="InterPro" id="IPR039360">
    <property type="entry name" value="Ras_GTPase"/>
</dbReference>
<feature type="region of interest" description="Disordered" evidence="3">
    <location>
        <begin position="949"/>
        <end position="968"/>
    </location>
</feature>
<feature type="region of interest" description="Disordered" evidence="3">
    <location>
        <begin position="1285"/>
        <end position="1363"/>
    </location>
</feature>
<dbReference type="PROSITE" id="PS50018">
    <property type="entry name" value="RAS_GTPASE_ACTIV_2"/>
    <property type="match status" value="1"/>
</dbReference>
<dbReference type="Gene3D" id="3.40.525.10">
    <property type="entry name" value="CRAL-TRIO lipid binding domain"/>
    <property type="match status" value="1"/>
</dbReference>
<feature type="compositionally biased region" description="Low complexity" evidence="3">
    <location>
        <begin position="597"/>
        <end position="613"/>
    </location>
</feature>
<dbReference type="SUPFAM" id="SSF48350">
    <property type="entry name" value="GTPase activation domain, GAP"/>
    <property type="match status" value="1"/>
</dbReference>
<dbReference type="InterPro" id="IPR001251">
    <property type="entry name" value="CRAL-TRIO_dom"/>
</dbReference>
<dbReference type="Pfam" id="PF21877">
    <property type="entry name" value="PH_NF1"/>
    <property type="match status" value="1"/>
</dbReference>
<dbReference type="CDD" id="cd00170">
    <property type="entry name" value="SEC14"/>
    <property type="match status" value="1"/>
</dbReference>
<evidence type="ECO:0000259" key="4">
    <source>
        <dbReference type="PROSITE" id="PS50018"/>
    </source>
</evidence>
<feature type="compositionally biased region" description="Polar residues" evidence="3">
    <location>
        <begin position="1348"/>
        <end position="1359"/>
    </location>
</feature>
<dbReference type="InterPro" id="IPR036865">
    <property type="entry name" value="CRAL-TRIO_dom_sf"/>
</dbReference>
<evidence type="ECO:0000313" key="6">
    <source>
        <dbReference type="EMBL" id="KAJ1918867.1"/>
    </source>
</evidence>
<dbReference type="Pfam" id="PF00616">
    <property type="entry name" value="RasGAP"/>
    <property type="match status" value="1"/>
</dbReference>
<dbReference type="SUPFAM" id="SSF52087">
    <property type="entry name" value="CRAL/TRIO domain"/>
    <property type="match status" value="1"/>
</dbReference>
<dbReference type="InterPro" id="IPR016024">
    <property type="entry name" value="ARM-type_fold"/>
</dbReference>
<evidence type="ECO:0000256" key="1">
    <source>
        <dbReference type="ARBA" id="ARBA00022468"/>
    </source>
</evidence>
<dbReference type="GO" id="GO:0005096">
    <property type="term" value="F:GTPase activator activity"/>
    <property type="evidence" value="ECO:0007669"/>
    <property type="project" value="UniProtKB-KW"/>
</dbReference>
<dbReference type="PANTHER" id="PTHR10194">
    <property type="entry name" value="RAS GTPASE-ACTIVATING PROTEINS"/>
    <property type="match status" value="1"/>
</dbReference>
<dbReference type="PANTHER" id="PTHR10194:SF142">
    <property type="entry name" value="NEUROFIBROMIN"/>
    <property type="match status" value="1"/>
</dbReference>
<evidence type="ECO:0000256" key="3">
    <source>
        <dbReference type="SAM" id="MobiDB-lite"/>
    </source>
</evidence>
<dbReference type="SMART" id="SM00323">
    <property type="entry name" value="RasGAP"/>
    <property type="match status" value="1"/>
</dbReference>
<sequence>MGLTPSLVSVLVGHLDNLLPYKTGRSLEQLAEDRSVRSVLESLFKICQSRIDHVIRGLLQLHSTVNSSTTTDERKSVHYVYSQLIVLRAIALTLILHWGNIHHPDAQSHHEPTKEAPLNESELQTLHHSNVAQKYVDETMTRLDCMYPTKMDETIAESLLYTISQYLRDWRPTDEIDLTCTTINHVFAKLYAAKRTDNTLSETMFKCLTDAFEGRATPQFFAWYCLAIPTTDPYMETQEAAGVAFHYLSASNWSQCFSKVRQSIATLGNNNITASGIADIRLMCFACPDTQKIGQLIDICAEYFGKLQYNEQVILVQSLRKAVWNFLIRYPKSYIDCYKNNKRVASKHVDKLLTTLRSMDGVAKGGRAFPGKPLKFLLFAICPDIVAQIVSDLESGGKSKCPYTVYIQNLLRALQSSTVPDLALVSALGLCSASVAQFVDKTQSIVRLVKTLEGPLFRIIYDTNHQVNRFSGGVDVGSLLPIIFKIATFMGPDRMANEYAPILLKESVQFSFRLAFIQGITEVFTNPTMVRFHDISILGDNVSKNIMYLFQECVATLRKAGDKKPQPARRGSLAIDRRPHRRTLNTSDQVPSTPFIDSNSGTHSGMSSGSSMDLSQFSDDRANKFAMVKAILSLYIARPEIALGVGDRTARYADFQITATVITACLQFESNSVRRLAGTALLELWEPSIIDMWANSEETMEGFWTLGCQMMNVVCKLIINTPHNLYPEHSVWYMQLLRGLLDRRVRYLKYRQEIAYVGYRTTENDKYRATYEVMCFCTIWSLRSTVVEILLETMRKAYETFRLSIDPDYEGEPDTLADVLNLELLLEIVKDNTKSSGTYGRVAQQKAIWKLVRQYVRPTAPAQIATQQCFCQWKLMLQRLIQATEARNRQSEAGEKDLRSGVASDGGSVVTSAHSVSAIASVNQAVTSRKKPGFYEKLTKSSKLSSITNNFTSHHRDNPNRKSTSNTIMTSTTSTLSTYESNYDFLKLSWKNCTGFLLSISSVCLVDAKKLPNFVINIDSKRDGISEASGLADAELGSIVDVFLRELLDLLICDDLYMRESVREMLSNETHSDIAPNLIAQAHNVLCGFILPSGELLCDDRHTLYVGQITNVIKTLLERGDSWPEHAFKVDMGPFILKLSRYLQEVHKTHPLAALREKLLFAQLVTALMSKSVKLSMFNEVNTRNSLLDCFVNWVNDLQRLIDAQSAVHPENINLLRNTILACMKAIVALLDNLPIQPVDGSAQISSGTGNLAQDMRPYRSKLFKRYSEFFISLITHLRNTSETMTMSQSANSGSATSQSQSIPSTQNSNQGVGQQQGQQQPQSQQQRLQRSESVTGVNVPNPPLSPVTPQYTSGNKSVGNIPRPRVMLSSHASNMIEACVKALHNLLSSNIEVGLQYSLDYAYSDEIKLRVIFSSIITNIMNQGLELDCLDEVSVSVWQRRLVDQLVDHDEWLLAINEVCQVQDIEELSPVLLAIFEARGQGLHLLKTIITCELQKTDSAAELFRRNCLATRLLSSYSKLHGAPYLESTLKSQILKLLRDKPERVTFELNPNRLPPHHSTKQNLVNLQQLCRNILDGITESSALMPASFKRVCNMLYTLVEPHFPGSGLTAVGGFLFLRFFCPVMVAPDTHKLVPPIESREIRRGLMLCTKVIQNIANDVLFGSKEEYMIALNDLVSEYRPKVQKFLEETIQIPDDIPEQDSALTSKESKSSISSSRLSISVHDSAEMNGKGHTSSMSDKDFSQPPDVDIESFYVLQRFLYDNQTRLKQYIALQSGPSNIVPGNESDSSSLFSIKKHDLMAKPGHNPQTQKIFDQLFYIMQQLGPPPTNPAKDASNLAKAAEASNSLFYDVLKRDAHKSTEAIVKKKIFYVGGPSRDKRPILYIIARRLQAQAIDMDMVMLHLLRLLEPFTRTPFEIFFDLTQFGVANEISSQWLKQLQIILPSSISSNLEQVYWYNVNTYFRKFVKSDFITLPPRMIKRSVLPETLSSLREHIANPEADLPQGTVSLEKDIGVTVTPVTRLNRQQNPMPCIIKITPDAIQITSLKKQEVFGLNIFFNDVFHITEVSDIQLSSISKITENSPAYSDVSTMYSSKFAKSGKQHSKYKGSRSSGEELENTLVSIRFEGISMSVLFSSPKAELIYKAVRSARAQYEIPIMPPTPERIIRPSDVPGTLLNMALLNCGSEDSSLRMSSFLMLQSLMMTFNKSASSTVMLTPELCPPPNSIDFISSISATISRTSPELTLELLSEALKQFTKFNPFLRQWALHYLQPWIPNLNMFYRYSPTNPEASRKTRDIIRELICINIQKPALYHHFKSLIWTKVAAVEGLVDLVIGLFVSMGVECGPLSIQTEMLGDLYAFLTSVNPRYNKIPIRLRKLLSLTSTSPVRDLCDHSSWTEIQIILRFLLMASFENPGLAKAYFHEIAHITCMLLGTGPMYTRITLQGIVIHCLRSLISELKPNAMVGPGILDSGDPIYQLQNMLIELSDNHFKYQFGLKQRPISTESFVVNALGKTSTTTIANAFLMAGSPFHFDESPATVLVNQGITCAVEDVAQFFLDVMSSPVFSPEIGDSWRSRWAGLVSSTTFLYNPALQPRAFATLGQLSRKDEVDDDLLYQTLATLRGALLAFKTDEDDLAVAVVHCLTKLVDHMPEDSSYLVSLFWLAISIVLIGHTRLFSAGTGLLSHVITALDNCGAFNPQNGGGFSSFLITARDPVLDVLTELESVVGINFQASFSVALSTALARGLSDSLTADGTYNVLKLILSIASRSRQKQVSDWNHDYLDDIVPYMILALPVAATRKEISVIVMPPTLNIDMEDGQKVAKNSGYLPLLETIFKNDEDRVTDSYSMLCGVLISGLIYQLKADQALTVLCTTFKSRLVLSDHDSARDLVKAIIPCINEVLRTRTTGTLLQSVYNIIFASVEERLPVPSAGKHDEASTVPLGSSISNDRISKVSPAAHGSPSPTGGLNLSGRAMAIKNTTTNVTPPSIAATKSDRLAPAQVNRSTTVPSITGAVGPLNQKHHPLSNPPFSSMNAVLNSGTNGFSEYLSEYLTTGLTMAGFPGLPNAFSFDVEANMQVQIAELAASLIDRIL</sequence>
<dbReference type="InterPro" id="IPR008936">
    <property type="entry name" value="Rho_GTPase_activation_prot"/>
</dbReference>
<dbReference type="InterPro" id="IPR054071">
    <property type="entry name" value="PH_NF1"/>
</dbReference>
<protein>
    <submittedName>
        <fullName evidence="6">Ras GTPase activating protein ira2</fullName>
    </submittedName>
</protein>
<dbReference type="Gene3D" id="1.10.506.10">
    <property type="entry name" value="GTPase Activation - p120gap, domain 1"/>
    <property type="match status" value="2"/>
</dbReference>
<evidence type="ECO:0000256" key="2">
    <source>
        <dbReference type="ARBA" id="ARBA00022553"/>
    </source>
</evidence>
<keyword evidence="7" id="KW-1185">Reference proteome</keyword>
<feature type="domain" description="Ras-GAP" evidence="4">
    <location>
        <begin position="1465"/>
        <end position="1659"/>
    </location>
</feature>
<reference evidence="6" key="1">
    <citation type="submission" date="2022-07" db="EMBL/GenBank/DDBJ databases">
        <title>Phylogenomic reconstructions and comparative analyses of Kickxellomycotina fungi.</title>
        <authorList>
            <person name="Reynolds N.K."/>
            <person name="Stajich J.E."/>
            <person name="Barry K."/>
            <person name="Grigoriev I.V."/>
            <person name="Crous P."/>
            <person name="Smith M.E."/>
        </authorList>
    </citation>
    <scope>NUCLEOTIDE SEQUENCE</scope>
    <source>
        <strain evidence="6">NBRC 100468</strain>
    </source>
</reference>
<dbReference type="OrthoDB" id="28245at2759"/>
<dbReference type="Gene3D" id="2.30.29.30">
    <property type="entry name" value="Pleckstrin-homology domain (PH domain)/Phosphotyrosine-binding domain (PTB)"/>
    <property type="match status" value="1"/>
</dbReference>
<dbReference type="Proteomes" id="UP001150538">
    <property type="component" value="Unassembled WGS sequence"/>
</dbReference>
<dbReference type="PROSITE" id="PS50191">
    <property type="entry name" value="CRAL_TRIO"/>
    <property type="match status" value="1"/>
</dbReference>
<feature type="region of interest" description="Disordered" evidence="3">
    <location>
        <begin position="561"/>
        <end position="613"/>
    </location>
</feature>
<gene>
    <name evidence="6" type="primary">IRA2</name>
    <name evidence="6" type="ORF">H4219_002317</name>
</gene>
<dbReference type="EMBL" id="JANBPU010000036">
    <property type="protein sequence ID" value="KAJ1918867.1"/>
    <property type="molecule type" value="Genomic_DNA"/>
</dbReference>
<feature type="compositionally biased region" description="Low complexity" evidence="3">
    <location>
        <begin position="1307"/>
        <end position="1329"/>
    </location>
</feature>
<dbReference type="Pfam" id="PF13716">
    <property type="entry name" value="CRAL_TRIO_2"/>
    <property type="match status" value="1"/>
</dbReference>
<feature type="region of interest" description="Disordered" evidence="3">
    <location>
        <begin position="1698"/>
        <end position="1720"/>
    </location>
</feature>
<keyword evidence="1" id="KW-0343">GTPase activation</keyword>
<feature type="domain" description="CRAL-TRIO" evidence="5">
    <location>
        <begin position="1859"/>
        <end position="2004"/>
    </location>
</feature>
<evidence type="ECO:0000313" key="7">
    <source>
        <dbReference type="Proteomes" id="UP001150538"/>
    </source>
</evidence>
<accession>A0A9W8DQQ0</accession>
<feature type="compositionally biased region" description="Polar residues" evidence="3">
    <location>
        <begin position="1285"/>
        <end position="1306"/>
    </location>
</feature>
<keyword evidence="2" id="KW-0597">Phosphoprotein</keyword>
<comment type="caution">
    <text evidence="6">The sequence shown here is derived from an EMBL/GenBank/DDBJ whole genome shotgun (WGS) entry which is preliminary data.</text>
</comment>
<proteinExistence type="predicted"/>
<feature type="compositionally biased region" description="Low complexity" evidence="3">
    <location>
        <begin position="1703"/>
        <end position="1720"/>
    </location>
</feature>
<dbReference type="InterPro" id="IPR001936">
    <property type="entry name" value="RasGAP_dom"/>
</dbReference>